<feature type="domain" description="Histidine kinase/HSP90-like ATPase" evidence="7">
    <location>
        <begin position="472"/>
        <end position="582"/>
    </location>
</feature>
<reference evidence="8 9" key="1">
    <citation type="submission" date="2018-08" db="EMBL/GenBank/DDBJ databases">
        <title>A genome reference for cultivated species of the human gut microbiota.</title>
        <authorList>
            <person name="Zou Y."/>
            <person name="Xue W."/>
            <person name="Luo G."/>
        </authorList>
    </citation>
    <scope>NUCLEOTIDE SEQUENCE [LARGE SCALE GENOMIC DNA]</scope>
    <source>
        <strain evidence="8 9">AF28-26</strain>
    </source>
</reference>
<feature type="transmembrane region" description="Helical" evidence="6">
    <location>
        <begin position="290"/>
        <end position="313"/>
    </location>
</feature>
<keyword evidence="8" id="KW-0418">Kinase</keyword>
<keyword evidence="4 6" id="KW-1133">Transmembrane helix</keyword>
<keyword evidence="8" id="KW-0808">Transferase</keyword>
<organism evidence="8 9">
    <name type="scientific">[Clostridium] leptum</name>
    <dbReference type="NCBI Taxonomy" id="1535"/>
    <lineage>
        <taxon>Bacteria</taxon>
        <taxon>Bacillati</taxon>
        <taxon>Bacillota</taxon>
        <taxon>Clostridia</taxon>
        <taxon>Eubacteriales</taxon>
        <taxon>Oscillospiraceae</taxon>
        <taxon>Oscillospiraceae incertae sedis</taxon>
    </lineage>
</organism>
<accession>A0A412B0F3</accession>
<dbReference type="InterPro" id="IPR010559">
    <property type="entry name" value="Sig_transdc_His_kin_internal"/>
</dbReference>
<comment type="caution">
    <text evidence="8">The sequence shown here is derived from an EMBL/GenBank/DDBJ whole genome shotgun (WGS) entry which is preliminary data.</text>
</comment>
<evidence type="ECO:0000313" key="8">
    <source>
        <dbReference type="EMBL" id="RGQ43801.1"/>
    </source>
</evidence>
<dbReference type="SMART" id="SM00387">
    <property type="entry name" value="HATPase_c"/>
    <property type="match status" value="1"/>
</dbReference>
<dbReference type="AlphaFoldDB" id="A0A412B0F3"/>
<sequence>MSLRKKLMLSMISIAVIPVVVLGSFCYQYFSKVLLNNVQQRELQNNNQIIYSLDDFFNSLSKISDSLLMSEELTRILQNTYHGPEAQLQNYRDKRQVEELLYRNGYYLDNRIETIAIFPENSDMFYYCTKETINPAYDVREEKWYSRILEKEGAQALIGIHQNGLVQASFQARQPYCVTIGRSIYSAYESKLLGTIIINVNVRDLQELWPEPDQNFQEKFYLVDDENRVVFSDSSEEIGGQFSMSDLSVGISSCEMEGVLYDAMVSESGHQGWKSVKMIMRSKLDKEIAVVPYMTITLVLVLIGLAVLVSLFISKIFTRPLQELYVKMRRFEAEKSGNPLPENQVEIKGLSRSYNRMIEEINSLTIKNYETELQLRRAELMALQSQINPHFIYNTLNSIKWMADMQGSKRMVTALDSLIKLMQFSSKNSQEVNRIQDEIDLIKDYINLINLKYFDRIVTLIRVEPGIERYETLKFLLQPIVENSIYHGFNKMTQSCAIKINISRKGDRILYEVIDNGKGMSKEKIRQALKEEHSANSHSFNKIGLYNVNKRIQYMFGEDYGVKIDSELGRYTRVLVEIPARVYKEEKADE</sequence>
<keyword evidence="3 6" id="KW-0812">Transmembrane</keyword>
<evidence type="ECO:0000256" key="6">
    <source>
        <dbReference type="SAM" id="Phobius"/>
    </source>
</evidence>
<evidence type="ECO:0000256" key="5">
    <source>
        <dbReference type="ARBA" id="ARBA00023136"/>
    </source>
</evidence>
<gene>
    <name evidence="8" type="ORF">DWY99_02385</name>
</gene>
<evidence type="ECO:0000259" key="7">
    <source>
        <dbReference type="SMART" id="SM00387"/>
    </source>
</evidence>
<proteinExistence type="predicted"/>
<dbReference type="GO" id="GO:0005886">
    <property type="term" value="C:plasma membrane"/>
    <property type="evidence" value="ECO:0007669"/>
    <property type="project" value="UniProtKB-SubCell"/>
</dbReference>
<evidence type="ECO:0000313" key="9">
    <source>
        <dbReference type="Proteomes" id="UP000284751"/>
    </source>
</evidence>
<dbReference type="GO" id="GO:0000155">
    <property type="term" value="F:phosphorelay sensor kinase activity"/>
    <property type="evidence" value="ECO:0007669"/>
    <property type="project" value="InterPro"/>
</dbReference>
<dbReference type="InterPro" id="IPR033479">
    <property type="entry name" value="dCache_1"/>
</dbReference>
<comment type="subcellular location">
    <subcellularLocation>
        <location evidence="1">Cell membrane</location>
        <topology evidence="1">Multi-pass membrane protein</topology>
    </subcellularLocation>
</comment>
<dbReference type="Gene3D" id="6.10.340.10">
    <property type="match status" value="1"/>
</dbReference>
<dbReference type="Pfam" id="PF06580">
    <property type="entry name" value="His_kinase"/>
    <property type="match status" value="1"/>
</dbReference>
<dbReference type="SUPFAM" id="SSF55874">
    <property type="entry name" value="ATPase domain of HSP90 chaperone/DNA topoisomerase II/histidine kinase"/>
    <property type="match status" value="1"/>
</dbReference>
<dbReference type="Pfam" id="PF02743">
    <property type="entry name" value="dCache_1"/>
    <property type="match status" value="1"/>
</dbReference>
<dbReference type="Gene3D" id="3.30.565.10">
    <property type="entry name" value="Histidine kinase-like ATPase, C-terminal domain"/>
    <property type="match status" value="1"/>
</dbReference>
<dbReference type="InterPro" id="IPR003594">
    <property type="entry name" value="HATPase_dom"/>
</dbReference>
<feature type="transmembrane region" description="Helical" evidence="6">
    <location>
        <begin position="7"/>
        <end position="30"/>
    </location>
</feature>
<keyword evidence="2" id="KW-1003">Cell membrane</keyword>
<protein>
    <submittedName>
        <fullName evidence="8">Sensor histidine kinase</fullName>
    </submittedName>
</protein>
<dbReference type="EMBL" id="QRTC01000004">
    <property type="protein sequence ID" value="RGQ43801.1"/>
    <property type="molecule type" value="Genomic_DNA"/>
</dbReference>
<dbReference type="Proteomes" id="UP000284751">
    <property type="component" value="Unassembled WGS sequence"/>
</dbReference>
<evidence type="ECO:0000256" key="3">
    <source>
        <dbReference type="ARBA" id="ARBA00022692"/>
    </source>
</evidence>
<evidence type="ECO:0000256" key="1">
    <source>
        <dbReference type="ARBA" id="ARBA00004651"/>
    </source>
</evidence>
<dbReference type="InterPro" id="IPR036890">
    <property type="entry name" value="HATPase_C_sf"/>
</dbReference>
<name>A0A412B0F3_9FIRM</name>
<evidence type="ECO:0000256" key="2">
    <source>
        <dbReference type="ARBA" id="ARBA00022475"/>
    </source>
</evidence>
<dbReference type="InterPro" id="IPR050640">
    <property type="entry name" value="Bact_2-comp_sensor_kinase"/>
</dbReference>
<dbReference type="PANTHER" id="PTHR34220">
    <property type="entry name" value="SENSOR HISTIDINE KINASE YPDA"/>
    <property type="match status" value="1"/>
</dbReference>
<dbReference type="Pfam" id="PF02518">
    <property type="entry name" value="HATPase_c"/>
    <property type="match status" value="1"/>
</dbReference>
<evidence type="ECO:0000256" key="4">
    <source>
        <dbReference type="ARBA" id="ARBA00022989"/>
    </source>
</evidence>
<dbReference type="PANTHER" id="PTHR34220:SF7">
    <property type="entry name" value="SENSOR HISTIDINE KINASE YPDA"/>
    <property type="match status" value="1"/>
</dbReference>
<keyword evidence="5 6" id="KW-0472">Membrane</keyword>